<reference evidence="10 11" key="1">
    <citation type="submission" date="2020-10" db="EMBL/GenBank/DDBJ databases">
        <title>Draft genome and description of Brachybacterium epidermidis sp nov.</title>
        <authorList>
            <person name="Boxberger M."/>
            <person name="La Scola B."/>
        </authorList>
    </citation>
    <scope>NUCLEOTIDE SEQUENCE [LARGE SCALE GENOMIC DNA]</scope>
    <source>
        <strain evidence="10 11">Marseille-Q2903</strain>
    </source>
</reference>
<feature type="domain" description="ABC transmembrane type-1" evidence="9">
    <location>
        <begin position="93"/>
        <end position="310"/>
    </location>
</feature>
<evidence type="ECO:0000256" key="1">
    <source>
        <dbReference type="ARBA" id="ARBA00004651"/>
    </source>
</evidence>
<evidence type="ECO:0000313" key="10">
    <source>
        <dbReference type="EMBL" id="MBE9403602.1"/>
    </source>
</evidence>
<comment type="similarity">
    <text evidence="7">Belongs to the binding-protein-dependent transport system permease family.</text>
</comment>
<keyword evidence="4 7" id="KW-0812">Transmembrane</keyword>
<proteinExistence type="inferred from homology"/>
<gene>
    <name evidence="10" type="ORF">IOE58_05155</name>
</gene>
<comment type="subcellular location">
    <subcellularLocation>
        <location evidence="1 7">Cell membrane</location>
        <topology evidence="1 7">Multi-pass membrane protein</topology>
    </subcellularLocation>
</comment>
<feature type="transmembrane region" description="Helical" evidence="7">
    <location>
        <begin position="183"/>
        <end position="208"/>
    </location>
</feature>
<name>A0ABR9VZK7_9MICO</name>
<keyword evidence="6 7" id="KW-0472">Membrane</keyword>
<keyword evidence="3" id="KW-1003">Cell membrane</keyword>
<protein>
    <submittedName>
        <fullName evidence="10">Sugar ABC transporter permease</fullName>
    </submittedName>
</protein>
<feature type="region of interest" description="Disordered" evidence="8">
    <location>
        <begin position="1"/>
        <end position="20"/>
    </location>
</feature>
<dbReference type="RefSeq" id="WP_193865332.1">
    <property type="nucleotide sequence ID" value="NZ_JADEYR010000003.1"/>
</dbReference>
<dbReference type="CDD" id="cd06261">
    <property type="entry name" value="TM_PBP2"/>
    <property type="match status" value="1"/>
</dbReference>
<dbReference type="PANTHER" id="PTHR43227">
    <property type="entry name" value="BLL4140 PROTEIN"/>
    <property type="match status" value="1"/>
</dbReference>
<evidence type="ECO:0000256" key="6">
    <source>
        <dbReference type="ARBA" id="ARBA00023136"/>
    </source>
</evidence>
<evidence type="ECO:0000256" key="3">
    <source>
        <dbReference type="ARBA" id="ARBA00022475"/>
    </source>
</evidence>
<dbReference type="InterPro" id="IPR035906">
    <property type="entry name" value="MetI-like_sf"/>
</dbReference>
<feature type="transmembrane region" description="Helical" evidence="7">
    <location>
        <begin position="97"/>
        <end position="118"/>
    </location>
</feature>
<feature type="transmembrane region" description="Helical" evidence="7">
    <location>
        <begin position="32"/>
        <end position="51"/>
    </location>
</feature>
<feature type="transmembrane region" description="Helical" evidence="7">
    <location>
        <begin position="229"/>
        <end position="251"/>
    </location>
</feature>
<dbReference type="EMBL" id="JADEYR010000003">
    <property type="protein sequence ID" value="MBE9403602.1"/>
    <property type="molecule type" value="Genomic_DNA"/>
</dbReference>
<evidence type="ECO:0000256" key="4">
    <source>
        <dbReference type="ARBA" id="ARBA00022692"/>
    </source>
</evidence>
<evidence type="ECO:0000256" key="2">
    <source>
        <dbReference type="ARBA" id="ARBA00022448"/>
    </source>
</evidence>
<dbReference type="PROSITE" id="PS50928">
    <property type="entry name" value="ABC_TM1"/>
    <property type="match status" value="1"/>
</dbReference>
<keyword evidence="5 7" id="KW-1133">Transmembrane helix</keyword>
<dbReference type="InterPro" id="IPR000515">
    <property type="entry name" value="MetI-like"/>
</dbReference>
<accession>A0ABR9VZK7</accession>
<dbReference type="InterPro" id="IPR050809">
    <property type="entry name" value="UgpAE/MalFG_permease"/>
</dbReference>
<evidence type="ECO:0000256" key="8">
    <source>
        <dbReference type="SAM" id="MobiDB-lite"/>
    </source>
</evidence>
<sequence length="320" mass="35119">MTAAHTAGRAPTPGPSRTVPLGRRVRRTAAPWMLLAPALIVLAVLLLWPLGRVLNLSLQDYGLRNLIRGDSNYIGLDNYVQVLSDPFLWRTVLPNTVVFAAVCVVLTMAVGTAVALFLNTLSDFWRVICTTAIMVAWAVPALTNTYVFVWLFDPRAGLVANLLGELGLFEPGSVNWFSDRLSFYAIATINVVYHGFPFIAVTVLAGLMTVPEELYEAAEMDGAGAVRRFTNITVPGLRPIFAVCIILSTIWDFKVFTQIYLMPGGDGTNRSVMNLGVWSYTESFSQGAYGMGSTIAVLLTLLLLAITVVYLRFLMKEEEL</sequence>
<feature type="transmembrane region" description="Helical" evidence="7">
    <location>
        <begin position="288"/>
        <end position="311"/>
    </location>
</feature>
<dbReference type="PANTHER" id="PTHR43227:SF8">
    <property type="entry name" value="DIACETYLCHITOBIOSE UPTAKE SYSTEM PERMEASE PROTEIN DASB"/>
    <property type="match status" value="1"/>
</dbReference>
<evidence type="ECO:0000256" key="7">
    <source>
        <dbReference type="RuleBase" id="RU363032"/>
    </source>
</evidence>
<organism evidence="10 11">
    <name type="scientific">Brachybacterium epidermidis</name>
    <dbReference type="NCBI Taxonomy" id="2781983"/>
    <lineage>
        <taxon>Bacteria</taxon>
        <taxon>Bacillati</taxon>
        <taxon>Actinomycetota</taxon>
        <taxon>Actinomycetes</taxon>
        <taxon>Micrococcales</taxon>
        <taxon>Dermabacteraceae</taxon>
        <taxon>Brachybacterium</taxon>
    </lineage>
</organism>
<dbReference type="Pfam" id="PF00528">
    <property type="entry name" value="BPD_transp_1"/>
    <property type="match status" value="1"/>
</dbReference>
<evidence type="ECO:0000259" key="9">
    <source>
        <dbReference type="PROSITE" id="PS50928"/>
    </source>
</evidence>
<dbReference type="SUPFAM" id="SSF161098">
    <property type="entry name" value="MetI-like"/>
    <property type="match status" value="1"/>
</dbReference>
<comment type="caution">
    <text evidence="10">The sequence shown here is derived from an EMBL/GenBank/DDBJ whole genome shotgun (WGS) entry which is preliminary data.</text>
</comment>
<dbReference type="Proteomes" id="UP000644727">
    <property type="component" value="Unassembled WGS sequence"/>
</dbReference>
<evidence type="ECO:0000313" key="11">
    <source>
        <dbReference type="Proteomes" id="UP000644727"/>
    </source>
</evidence>
<evidence type="ECO:0000256" key="5">
    <source>
        <dbReference type="ARBA" id="ARBA00022989"/>
    </source>
</evidence>
<keyword evidence="11" id="KW-1185">Reference proteome</keyword>
<feature type="transmembrane region" description="Helical" evidence="7">
    <location>
        <begin position="125"/>
        <end position="152"/>
    </location>
</feature>
<dbReference type="Gene3D" id="1.10.3720.10">
    <property type="entry name" value="MetI-like"/>
    <property type="match status" value="1"/>
</dbReference>
<keyword evidence="2 7" id="KW-0813">Transport</keyword>